<comment type="caution">
    <text evidence="2">The sequence shown here is derived from an EMBL/GenBank/DDBJ whole genome shotgun (WGS) entry which is preliminary data.</text>
</comment>
<accession>A0ABN3MLF2</accession>
<keyword evidence="3" id="KW-1185">Reference proteome</keyword>
<evidence type="ECO:0000313" key="2">
    <source>
        <dbReference type="EMBL" id="GAA2504133.1"/>
    </source>
</evidence>
<protein>
    <submittedName>
        <fullName evidence="2">Uncharacterized protein</fullName>
    </submittedName>
</protein>
<proteinExistence type="predicted"/>
<reference evidence="2 3" key="1">
    <citation type="journal article" date="2019" name="Int. J. Syst. Evol. Microbiol.">
        <title>The Global Catalogue of Microorganisms (GCM) 10K type strain sequencing project: providing services to taxonomists for standard genome sequencing and annotation.</title>
        <authorList>
            <consortium name="The Broad Institute Genomics Platform"/>
            <consortium name="The Broad Institute Genome Sequencing Center for Infectious Disease"/>
            <person name="Wu L."/>
            <person name="Ma J."/>
        </authorList>
    </citation>
    <scope>NUCLEOTIDE SEQUENCE [LARGE SCALE GENOMIC DNA]</scope>
    <source>
        <strain evidence="2 3">JCM 6923</strain>
    </source>
</reference>
<sequence length="43" mass="4192">MRVLVGADTESGYAAGPAGIGDTAREAAGAEGGPLFVNARVDT</sequence>
<dbReference type="RefSeq" id="WP_346076052.1">
    <property type="nucleotide sequence ID" value="NZ_BAAATL010000034.1"/>
</dbReference>
<evidence type="ECO:0000256" key="1">
    <source>
        <dbReference type="SAM" id="MobiDB-lite"/>
    </source>
</evidence>
<name>A0ABN3MLF2_9ACTN</name>
<evidence type="ECO:0000313" key="3">
    <source>
        <dbReference type="Proteomes" id="UP001501721"/>
    </source>
</evidence>
<dbReference type="Proteomes" id="UP001501721">
    <property type="component" value="Unassembled WGS sequence"/>
</dbReference>
<organism evidence="2 3">
    <name type="scientific">Streptomyces graminearus</name>
    <dbReference type="NCBI Taxonomy" id="284030"/>
    <lineage>
        <taxon>Bacteria</taxon>
        <taxon>Bacillati</taxon>
        <taxon>Actinomycetota</taxon>
        <taxon>Actinomycetes</taxon>
        <taxon>Kitasatosporales</taxon>
        <taxon>Streptomycetaceae</taxon>
        <taxon>Streptomyces</taxon>
    </lineage>
</organism>
<gene>
    <name evidence="2" type="ORF">GCM10010422_62810</name>
</gene>
<feature type="region of interest" description="Disordered" evidence="1">
    <location>
        <begin position="1"/>
        <end position="21"/>
    </location>
</feature>
<dbReference type="EMBL" id="BAAATL010000034">
    <property type="protein sequence ID" value="GAA2504133.1"/>
    <property type="molecule type" value="Genomic_DNA"/>
</dbReference>